<protein>
    <submittedName>
        <fullName evidence="2">(northern house mosquito) hypothetical protein</fullName>
    </submittedName>
</protein>
<proteinExistence type="predicted"/>
<dbReference type="PANTHER" id="PTHR13318:SF190">
    <property type="entry name" value="PARTNER OF PAIRED, ISOFORM B"/>
    <property type="match status" value="1"/>
</dbReference>
<dbReference type="AlphaFoldDB" id="A0A8D8FQZ3"/>
<dbReference type="Gene3D" id="3.80.10.10">
    <property type="entry name" value="Ribonuclease Inhibitor"/>
    <property type="match status" value="2"/>
</dbReference>
<dbReference type="GO" id="GO:0031146">
    <property type="term" value="P:SCF-dependent proteasomal ubiquitin-dependent protein catabolic process"/>
    <property type="evidence" value="ECO:0007669"/>
    <property type="project" value="TreeGrafter"/>
</dbReference>
<dbReference type="Gene3D" id="1.20.1280.50">
    <property type="match status" value="1"/>
</dbReference>
<dbReference type="SMART" id="SM00256">
    <property type="entry name" value="FBOX"/>
    <property type="match status" value="1"/>
</dbReference>
<feature type="domain" description="F-box" evidence="1">
    <location>
        <begin position="61"/>
        <end position="108"/>
    </location>
</feature>
<dbReference type="SUPFAM" id="SSF52047">
    <property type="entry name" value="RNI-like"/>
    <property type="match status" value="2"/>
</dbReference>
<reference evidence="2" key="1">
    <citation type="submission" date="2021-05" db="EMBL/GenBank/DDBJ databases">
        <authorList>
            <person name="Alioto T."/>
            <person name="Alioto T."/>
            <person name="Gomez Garrido J."/>
        </authorList>
    </citation>
    <scope>NUCLEOTIDE SEQUENCE</scope>
</reference>
<dbReference type="PROSITE" id="PS50181">
    <property type="entry name" value="FBOX"/>
    <property type="match status" value="1"/>
</dbReference>
<dbReference type="PANTHER" id="PTHR13318">
    <property type="entry name" value="PARTNER OF PAIRED, ISOFORM B-RELATED"/>
    <property type="match status" value="1"/>
</dbReference>
<dbReference type="EMBL" id="HBUE01085410">
    <property type="protein sequence ID" value="CAG6479488.1"/>
    <property type="molecule type" value="Transcribed_RNA"/>
</dbReference>
<dbReference type="InterPro" id="IPR032675">
    <property type="entry name" value="LRR_dom_sf"/>
</dbReference>
<name>A0A8D8FQZ3_CULPI</name>
<evidence type="ECO:0000313" key="2">
    <source>
        <dbReference type="EMBL" id="CAG6479488.1"/>
    </source>
</evidence>
<dbReference type="InterPro" id="IPR036047">
    <property type="entry name" value="F-box-like_dom_sf"/>
</dbReference>
<organism evidence="2">
    <name type="scientific">Culex pipiens</name>
    <name type="common">House mosquito</name>
    <dbReference type="NCBI Taxonomy" id="7175"/>
    <lineage>
        <taxon>Eukaryota</taxon>
        <taxon>Metazoa</taxon>
        <taxon>Ecdysozoa</taxon>
        <taxon>Arthropoda</taxon>
        <taxon>Hexapoda</taxon>
        <taxon>Insecta</taxon>
        <taxon>Pterygota</taxon>
        <taxon>Neoptera</taxon>
        <taxon>Endopterygota</taxon>
        <taxon>Diptera</taxon>
        <taxon>Nematocera</taxon>
        <taxon>Culicoidea</taxon>
        <taxon>Culicidae</taxon>
        <taxon>Culicinae</taxon>
        <taxon>Culicini</taxon>
        <taxon>Culex</taxon>
        <taxon>Culex</taxon>
    </lineage>
</organism>
<accession>A0A8D8FQZ3</accession>
<dbReference type="GO" id="GO:0019005">
    <property type="term" value="C:SCF ubiquitin ligase complex"/>
    <property type="evidence" value="ECO:0007669"/>
    <property type="project" value="TreeGrafter"/>
</dbReference>
<sequence>MDTSTTDKVPCNGPCRKRFRPAAVRLDQATSSVLLSSARASGLLWLCPECHQAFNLQQPVKRYESDLPPELWIMIFRNLDKRSTLRVRLTCRRWKDIVDLDQSLLKKLPLDFGKDATIDDRFQPENLFPATSVRFSASRILAVGAWWLTFGARLTELSVGSCEIKLPAFLQMLRGTPNLANLSLCFNKYTSTEESQVDFRLEKLEYLDCTEVIPVFESIFPRLRTILLIRKPDDEAKACRLLNSVQGTLKVLDIDLTPFVLKQMASMNRLQLTTLILHGNDNLIVQLSRTQVAVEVLFITAATNEALCKIGRNLTKLKDLAVNMNDTGTVVPTFLDQMPQLKRLNLIGTQYSIVNQHLHFEGLKGENLTHLYLSSFHTIGDCLQNFLKKCPNLQDLEMRSCSVSSCLTIQPHNTAANSHGALKTLLMECCQIPTETLIRFLLQCSRVENLLLFDVDAVNDQLIGTLNRLSQLKELAVCDCPVTDKSVEFIVENCSHVVVQISCEQISKLAMKLLDQVMRTR</sequence>
<dbReference type="InterPro" id="IPR001810">
    <property type="entry name" value="F-box_dom"/>
</dbReference>
<dbReference type="SUPFAM" id="SSF81383">
    <property type="entry name" value="F-box domain"/>
    <property type="match status" value="1"/>
</dbReference>
<dbReference type="CDD" id="cd09917">
    <property type="entry name" value="F-box_SF"/>
    <property type="match status" value="1"/>
</dbReference>
<dbReference type="Pfam" id="PF12937">
    <property type="entry name" value="F-box-like"/>
    <property type="match status" value="1"/>
</dbReference>
<evidence type="ECO:0000259" key="1">
    <source>
        <dbReference type="PROSITE" id="PS50181"/>
    </source>
</evidence>